<feature type="domain" description="Tyr recombinase" evidence="5">
    <location>
        <begin position="203"/>
        <end position="380"/>
    </location>
</feature>
<keyword evidence="4" id="KW-0233">DNA recombination</keyword>
<dbReference type="InterPro" id="IPR010998">
    <property type="entry name" value="Integrase_recombinase_N"/>
</dbReference>
<name>A0A3M3FMD3_PSESG</name>
<dbReference type="RefSeq" id="WP_122393665.1">
    <property type="nucleotide sequence ID" value="NZ_RBON01000307.1"/>
</dbReference>
<dbReference type="PANTHER" id="PTHR30629:SF2">
    <property type="entry name" value="PROPHAGE INTEGRASE INTS-RELATED"/>
    <property type="match status" value="1"/>
</dbReference>
<dbReference type="PANTHER" id="PTHR30629">
    <property type="entry name" value="PROPHAGE INTEGRASE"/>
    <property type="match status" value="1"/>
</dbReference>
<evidence type="ECO:0000256" key="1">
    <source>
        <dbReference type="ARBA" id="ARBA00008857"/>
    </source>
</evidence>
<dbReference type="Proteomes" id="UP000276829">
    <property type="component" value="Unassembled WGS sequence"/>
</dbReference>
<accession>A0A3M3FMD3</accession>
<dbReference type="CDD" id="cd00801">
    <property type="entry name" value="INT_P4_C"/>
    <property type="match status" value="1"/>
</dbReference>
<dbReference type="Pfam" id="PF13356">
    <property type="entry name" value="Arm-DNA-bind_3"/>
    <property type="match status" value="1"/>
</dbReference>
<sequence length="397" mass="45406">MALTDTALRQAKPKDKAYTLPDSLGLSLYVAPTAIKSWHFRFTWLGKQVRISLGTYPEIGLKEARMRRDEAREEVARGIDPRDSRKDKKAQLMNAQGHTLRSVYEEWLTFRKGSLKPGSLRIISNSMELDWLPAFGNRQMSSITRSEIVGVIRRIEKRGSVTTAVKTRQRLGQIFRYAIATGIVDTNPTLEMHTVTERITLQRHFPFLPFSELPKTISTIVSCSAGQQYKSAFMMMIYCASRPGEVRHAMWKEIDFDNATWTIPAGKMKMRRDHVVPLPKQAIELLKAMLPLTGHLEYIFVHRSDPTKPVSTNYANNVIELSGLTGIQSPHGFRHLFSTEMNGRGYNRDWIERQLAHADTSTIRDTYNHATYIEQRREMMQDWADLVTAVSTDCGTR</sequence>
<dbReference type="InterPro" id="IPR038488">
    <property type="entry name" value="Integrase_DNA-bd_sf"/>
</dbReference>
<dbReference type="Gene3D" id="3.30.160.390">
    <property type="entry name" value="Integrase, DNA-binding domain"/>
    <property type="match status" value="1"/>
</dbReference>
<evidence type="ECO:0000256" key="3">
    <source>
        <dbReference type="ARBA" id="ARBA00023125"/>
    </source>
</evidence>
<evidence type="ECO:0000256" key="4">
    <source>
        <dbReference type="ARBA" id="ARBA00023172"/>
    </source>
</evidence>
<dbReference type="Pfam" id="PF00589">
    <property type="entry name" value="Phage_integrase"/>
    <property type="match status" value="1"/>
</dbReference>
<dbReference type="InterPro" id="IPR013762">
    <property type="entry name" value="Integrase-like_cat_sf"/>
</dbReference>
<dbReference type="Pfam" id="PF22022">
    <property type="entry name" value="Phage_int_M"/>
    <property type="match status" value="1"/>
</dbReference>
<dbReference type="Gene3D" id="1.10.150.130">
    <property type="match status" value="1"/>
</dbReference>
<dbReference type="GO" id="GO:0006310">
    <property type="term" value="P:DNA recombination"/>
    <property type="evidence" value="ECO:0007669"/>
    <property type="project" value="UniProtKB-KW"/>
</dbReference>
<dbReference type="PROSITE" id="PS51898">
    <property type="entry name" value="TYR_RECOMBINASE"/>
    <property type="match status" value="1"/>
</dbReference>
<dbReference type="InterPro" id="IPR050808">
    <property type="entry name" value="Phage_Integrase"/>
</dbReference>
<dbReference type="InterPro" id="IPR011010">
    <property type="entry name" value="DNA_brk_join_enz"/>
</dbReference>
<keyword evidence="2" id="KW-0229">DNA integration</keyword>
<organism evidence="6 7">
    <name type="scientific">Pseudomonas savastanoi pv. glycinea</name>
    <name type="common">Pseudomonas syringae pv. glycinea</name>
    <dbReference type="NCBI Taxonomy" id="318"/>
    <lineage>
        <taxon>Bacteria</taxon>
        <taxon>Pseudomonadati</taxon>
        <taxon>Pseudomonadota</taxon>
        <taxon>Gammaproteobacteria</taxon>
        <taxon>Pseudomonadales</taxon>
        <taxon>Pseudomonadaceae</taxon>
        <taxon>Pseudomonas</taxon>
    </lineage>
</organism>
<dbReference type="GO" id="GO:0003677">
    <property type="term" value="F:DNA binding"/>
    <property type="evidence" value="ECO:0007669"/>
    <property type="project" value="UniProtKB-KW"/>
</dbReference>
<dbReference type="GO" id="GO:0015074">
    <property type="term" value="P:DNA integration"/>
    <property type="evidence" value="ECO:0007669"/>
    <property type="project" value="UniProtKB-KW"/>
</dbReference>
<dbReference type="AlphaFoldDB" id="A0A3M3FMD3"/>
<gene>
    <name evidence="6" type="ORF">ALQ73_02481</name>
</gene>
<dbReference type="InterPro" id="IPR025166">
    <property type="entry name" value="Integrase_DNA_bind_dom"/>
</dbReference>
<keyword evidence="3" id="KW-0238">DNA-binding</keyword>
<dbReference type="Gene3D" id="1.10.443.10">
    <property type="entry name" value="Intergrase catalytic core"/>
    <property type="match status" value="1"/>
</dbReference>
<evidence type="ECO:0000256" key="2">
    <source>
        <dbReference type="ARBA" id="ARBA00022908"/>
    </source>
</evidence>
<protein>
    <submittedName>
        <fullName evidence="6">Site-specific recombinase, phage integrase protein</fullName>
    </submittedName>
</protein>
<evidence type="ECO:0000259" key="5">
    <source>
        <dbReference type="PROSITE" id="PS51898"/>
    </source>
</evidence>
<dbReference type="SUPFAM" id="SSF56349">
    <property type="entry name" value="DNA breaking-rejoining enzymes"/>
    <property type="match status" value="1"/>
</dbReference>
<dbReference type="InterPro" id="IPR002104">
    <property type="entry name" value="Integrase_catalytic"/>
</dbReference>
<evidence type="ECO:0000313" key="6">
    <source>
        <dbReference type="EMBL" id="RMM62269.1"/>
    </source>
</evidence>
<dbReference type="InterPro" id="IPR053876">
    <property type="entry name" value="Phage_int_M"/>
</dbReference>
<comment type="similarity">
    <text evidence="1">Belongs to the 'phage' integrase family.</text>
</comment>
<dbReference type="EMBL" id="RBON01000307">
    <property type="protein sequence ID" value="RMM62269.1"/>
    <property type="molecule type" value="Genomic_DNA"/>
</dbReference>
<proteinExistence type="inferred from homology"/>
<evidence type="ECO:0000313" key="7">
    <source>
        <dbReference type="Proteomes" id="UP000276829"/>
    </source>
</evidence>
<comment type="caution">
    <text evidence="6">The sequence shown here is derived from an EMBL/GenBank/DDBJ whole genome shotgun (WGS) entry which is preliminary data.</text>
</comment>
<reference evidence="6 7" key="1">
    <citation type="submission" date="2018-08" db="EMBL/GenBank/DDBJ databases">
        <title>Recombination of ecologically and evolutionarily significant loci maintains genetic cohesion in the Pseudomonas syringae species complex.</title>
        <authorList>
            <person name="Dillon M."/>
            <person name="Thakur S."/>
            <person name="Almeida R.N.D."/>
            <person name="Weir B.S."/>
            <person name="Guttman D.S."/>
        </authorList>
    </citation>
    <scope>NUCLEOTIDE SEQUENCE [LARGE SCALE GENOMIC DNA]</scope>
    <source>
        <strain evidence="6 7">ICMP 4324</strain>
    </source>
</reference>